<sequence>MTNRANNPALGQILTGLPIRPGGHTDCTNCHQTVREGDPVGIYAHWGAEHGDWHITDVYCVDCRPRDFGLKRTRILGVPETLAHGRLAVMSDNHTQDAKLVAHSVTLRATSPANEGAHGHTITDD</sequence>
<dbReference type="AlphaFoldDB" id="A0A830FNE6"/>
<proteinExistence type="predicted"/>
<organism evidence="2 4">
    <name type="scientific">Halarchaeum rubridurum</name>
    <dbReference type="NCBI Taxonomy" id="489911"/>
    <lineage>
        <taxon>Archaea</taxon>
        <taxon>Methanobacteriati</taxon>
        <taxon>Methanobacteriota</taxon>
        <taxon>Stenosarchaea group</taxon>
        <taxon>Halobacteria</taxon>
        <taxon>Halobacteriales</taxon>
        <taxon>Halobacteriaceae</taxon>
    </lineage>
</organism>
<evidence type="ECO:0000313" key="2">
    <source>
        <dbReference type="EMBL" id="GGM64225.1"/>
    </source>
</evidence>
<name>A0A830FNE6_9EURY</name>
<evidence type="ECO:0000313" key="3">
    <source>
        <dbReference type="EMBL" id="MBP1953579.1"/>
    </source>
</evidence>
<evidence type="ECO:0000313" key="4">
    <source>
        <dbReference type="Proteomes" id="UP000614609"/>
    </source>
</evidence>
<dbReference type="InterPro" id="IPR058425">
    <property type="entry name" value="DUF8112"/>
</dbReference>
<accession>A0A830FNE6</accession>
<dbReference type="EMBL" id="JAGGKO010000001">
    <property type="protein sequence ID" value="MBP1953579.1"/>
    <property type="molecule type" value="Genomic_DNA"/>
</dbReference>
<dbReference type="EMBL" id="BMOO01000003">
    <property type="protein sequence ID" value="GGM64225.1"/>
    <property type="molecule type" value="Genomic_DNA"/>
</dbReference>
<protein>
    <recommendedName>
        <fullName evidence="1">DUF8112 domain-containing protein</fullName>
    </recommendedName>
</protein>
<gene>
    <name evidence="2" type="ORF">GCM10009017_12830</name>
    <name evidence="3" type="ORF">J2752_000460</name>
</gene>
<dbReference type="OrthoDB" id="190308at2157"/>
<reference evidence="2" key="2">
    <citation type="submission" date="2020-09" db="EMBL/GenBank/DDBJ databases">
        <authorList>
            <person name="Sun Q."/>
            <person name="Ohkuma M."/>
        </authorList>
    </citation>
    <scope>NUCLEOTIDE SEQUENCE</scope>
    <source>
        <strain evidence="2">JCM 16108</strain>
    </source>
</reference>
<reference evidence="2" key="1">
    <citation type="journal article" date="2014" name="Int. J. Syst. Evol. Microbiol.">
        <title>Complete genome sequence of Corynebacterium casei LMG S-19264T (=DSM 44701T), isolated from a smear-ripened cheese.</title>
        <authorList>
            <consortium name="US DOE Joint Genome Institute (JGI-PGF)"/>
            <person name="Walter F."/>
            <person name="Albersmeier A."/>
            <person name="Kalinowski J."/>
            <person name="Ruckert C."/>
        </authorList>
    </citation>
    <scope>NUCLEOTIDE SEQUENCE</scope>
    <source>
        <strain evidence="2">JCM 16108</strain>
    </source>
</reference>
<keyword evidence="4" id="KW-1185">Reference proteome</keyword>
<feature type="domain" description="DUF8112" evidence="1">
    <location>
        <begin position="6"/>
        <end position="113"/>
    </location>
</feature>
<dbReference type="Proteomes" id="UP000614609">
    <property type="component" value="Unassembled WGS sequence"/>
</dbReference>
<dbReference type="Proteomes" id="UP000765891">
    <property type="component" value="Unassembled WGS sequence"/>
</dbReference>
<dbReference type="Pfam" id="PF26417">
    <property type="entry name" value="DUF8112"/>
    <property type="match status" value="1"/>
</dbReference>
<dbReference type="RefSeq" id="WP_188871083.1">
    <property type="nucleotide sequence ID" value="NZ_BMOO01000003.1"/>
</dbReference>
<reference evidence="3" key="3">
    <citation type="submission" date="2021-03" db="EMBL/GenBank/DDBJ databases">
        <title>Genomic Encyclopedia of Type Strains, Phase IV (KMG-IV): sequencing the most valuable type-strain genomes for metagenomic binning, comparative biology and taxonomic classification.</title>
        <authorList>
            <person name="Goeker M."/>
        </authorList>
    </citation>
    <scope>NUCLEOTIDE SEQUENCE</scope>
    <source>
        <strain evidence="3">DSM 22443</strain>
    </source>
</reference>
<comment type="caution">
    <text evidence="2">The sequence shown here is derived from an EMBL/GenBank/DDBJ whole genome shotgun (WGS) entry which is preliminary data.</text>
</comment>
<evidence type="ECO:0000259" key="1">
    <source>
        <dbReference type="Pfam" id="PF26417"/>
    </source>
</evidence>